<accession>A0A412KDL8</accession>
<evidence type="ECO:0000313" key="3">
    <source>
        <dbReference type="Proteomes" id="UP000285462"/>
    </source>
</evidence>
<dbReference type="Proteomes" id="UP000285462">
    <property type="component" value="Unassembled WGS sequence"/>
</dbReference>
<evidence type="ECO:0000313" key="2">
    <source>
        <dbReference type="EMBL" id="RGS66341.1"/>
    </source>
</evidence>
<proteinExistence type="predicted"/>
<dbReference type="InterPro" id="IPR014858">
    <property type="entry name" value="BrxB"/>
</dbReference>
<protein>
    <submittedName>
        <fullName evidence="2">DUF1788 domain-containing protein</fullName>
    </submittedName>
</protein>
<reference evidence="2 3" key="1">
    <citation type="submission" date="2018-08" db="EMBL/GenBank/DDBJ databases">
        <title>A genome reference for cultivated species of the human gut microbiota.</title>
        <authorList>
            <person name="Zou Y."/>
            <person name="Xue W."/>
            <person name="Luo G."/>
        </authorList>
    </citation>
    <scope>NUCLEOTIDE SEQUENCE [LARGE SCALE GENOMIC DNA]</scope>
    <source>
        <strain evidence="2 3">AF21-27</strain>
    </source>
</reference>
<evidence type="ECO:0000313" key="1">
    <source>
        <dbReference type="EMBL" id="QHB62902.1"/>
    </source>
</evidence>
<gene>
    <name evidence="2" type="ORF">DWX79_04620</name>
    <name evidence="1" type="ORF">F3K97_06255</name>
</gene>
<dbReference type="Pfam" id="PF08747">
    <property type="entry name" value="BrxB"/>
    <property type="match status" value="1"/>
</dbReference>
<dbReference type="RefSeq" id="WP_117759623.1">
    <property type="nucleotide sequence ID" value="NZ_CP047129.1"/>
</dbReference>
<dbReference type="Proteomes" id="UP000464884">
    <property type="component" value="Chromosome"/>
</dbReference>
<name>A0A412KDL8_BIFAD</name>
<evidence type="ECO:0000313" key="4">
    <source>
        <dbReference type="Proteomes" id="UP000464884"/>
    </source>
</evidence>
<reference evidence="1 4" key="2">
    <citation type="submission" date="2019-12" db="EMBL/GenBank/DDBJ databases">
        <title>Draft Genome Sequence of Bifidobacterium adolescentis ZJ2.</title>
        <authorList>
            <person name="Jin Z."/>
        </authorList>
    </citation>
    <scope>NUCLEOTIDE SEQUENCE [LARGE SCALE GENOMIC DNA]</scope>
    <source>
        <strain evidence="1 4">ZJ2</strain>
    </source>
</reference>
<sequence length="234" mass="26299">MTGSIDGVDSENGHRDIDAEFARLREIMASRRFRTSSGLAGEQPYYIYDYPAEQELEVADHIRLLKTQLETMTPADGGYAPQVLVIDLYDVALEIIDERKLLDRVLGIEESRHTIVSADTRTDKFLSLLDTMIAGDTSKLPDFIRDRYEQAKAEGKADIIFITGAGKVYPYIRAHALLNSLQGRIDDLEHPLVLFYPGTFTRSAVAGSTMSLFGRLPGDNYYRARSLREMSVRA</sequence>
<organism evidence="2 3">
    <name type="scientific">Bifidobacterium adolescentis</name>
    <dbReference type="NCBI Taxonomy" id="1680"/>
    <lineage>
        <taxon>Bacteria</taxon>
        <taxon>Bacillati</taxon>
        <taxon>Actinomycetota</taxon>
        <taxon>Actinomycetes</taxon>
        <taxon>Bifidobacteriales</taxon>
        <taxon>Bifidobacteriaceae</taxon>
        <taxon>Bifidobacterium</taxon>
    </lineage>
</organism>
<dbReference type="AlphaFoldDB" id="A0A412KDL8"/>
<dbReference type="EMBL" id="CP047129">
    <property type="protein sequence ID" value="QHB62902.1"/>
    <property type="molecule type" value="Genomic_DNA"/>
</dbReference>
<dbReference type="EMBL" id="QRVT01000001">
    <property type="protein sequence ID" value="RGS66341.1"/>
    <property type="molecule type" value="Genomic_DNA"/>
</dbReference>